<keyword evidence="1" id="KW-0812">Transmembrane</keyword>
<proteinExistence type="predicted"/>
<keyword evidence="1" id="KW-0472">Membrane</keyword>
<gene>
    <name evidence="2" type="ORF">DB31_5550</name>
</gene>
<dbReference type="EMBL" id="JMCB01000003">
    <property type="protein sequence ID" value="KFE70508.1"/>
    <property type="molecule type" value="Genomic_DNA"/>
</dbReference>
<keyword evidence="3" id="KW-1185">Reference proteome</keyword>
<dbReference type="Proteomes" id="UP000028725">
    <property type="component" value="Unassembled WGS sequence"/>
</dbReference>
<reference evidence="2 3" key="1">
    <citation type="submission" date="2014-04" db="EMBL/GenBank/DDBJ databases">
        <title>Genome assembly of Hyalangium minutum DSM 14724.</title>
        <authorList>
            <person name="Sharma G."/>
            <person name="Subramanian S."/>
        </authorList>
    </citation>
    <scope>NUCLEOTIDE SEQUENCE [LARGE SCALE GENOMIC DNA]</scope>
    <source>
        <strain evidence="2 3">DSM 14724</strain>
    </source>
</reference>
<evidence type="ECO:0008006" key="4">
    <source>
        <dbReference type="Google" id="ProtNLM"/>
    </source>
</evidence>
<keyword evidence="1" id="KW-1133">Transmembrane helix</keyword>
<dbReference type="STRING" id="394096.DB31_5550"/>
<dbReference type="PATRIC" id="fig|394096.3.peg.2030"/>
<dbReference type="OrthoDB" id="5515148at2"/>
<organism evidence="2 3">
    <name type="scientific">Hyalangium minutum</name>
    <dbReference type="NCBI Taxonomy" id="394096"/>
    <lineage>
        <taxon>Bacteria</taxon>
        <taxon>Pseudomonadati</taxon>
        <taxon>Myxococcota</taxon>
        <taxon>Myxococcia</taxon>
        <taxon>Myxococcales</taxon>
        <taxon>Cystobacterineae</taxon>
        <taxon>Archangiaceae</taxon>
        <taxon>Hyalangium</taxon>
    </lineage>
</organism>
<dbReference type="AlphaFoldDB" id="A0A085WS45"/>
<protein>
    <recommendedName>
        <fullName evidence="4">Zinc-finger domain-containing protein</fullName>
    </recommendedName>
</protein>
<sequence>MTPNPCPDLEVLFTELEAGKGPALDHAATCPLCSAVLEEHRQLEKDLYRLADPLPPPTLVANVMARVATEPTPLRRELWAGIPILAASLLVGLGLLITNDRALSRLGSALAALFTDGRVLLQGLSSGANAIWNTAAAPVAGILVLLLIVSLSGLKRLVGDGPNPSQA</sequence>
<feature type="transmembrane region" description="Helical" evidence="1">
    <location>
        <begin position="130"/>
        <end position="149"/>
    </location>
</feature>
<evidence type="ECO:0000256" key="1">
    <source>
        <dbReference type="SAM" id="Phobius"/>
    </source>
</evidence>
<name>A0A085WS45_9BACT</name>
<dbReference type="RefSeq" id="WP_044185672.1">
    <property type="nucleotide sequence ID" value="NZ_JMCB01000003.1"/>
</dbReference>
<evidence type="ECO:0000313" key="2">
    <source>
        <dbReference type="EMBL" id="KFE70508.1"/>
    </source>
</evidence>
<comment type="caution">
    <text evidence="2">The sequence shown here is derived from an EMBL/GenBank/DDBJ whole genome shotgun (WGS) entry which is preliminary data.</text>
</comment>
<evidence type="ECO:0000313" key="3">
    <source>
        <dbReference type="Proteomes" id="UP000028725"/>
    </source>
</evidence>
<feature type="transmembrane region" description="Helical" evidence="1">
    <location>
        <begin position="78"/>
        <end position="97"/>
    </location>
</feature>
<accession>A0A085WS45</accession>